<dbReference type="Proteomes" id="UP000256869">
    <property type="component" value="Unassembled WGS sequence"/>
</dbReference>
<dbReference type="InterPro" id="IPR041561">
    <property type="entry name" value="PglD_N"/>
</dbReference>
<dbReference type="AlphaFoldDB" id="A0A3D9I7C9"/>
<dbReference type="Pfam" id="PF17836">
    <property type="entry name" value="PglD_N"/>
    <property type="match status" value="1"/>
</dbReference>
<feature type="domain" description="PglD N-terminal" evidence="3">
    <location>
        <begin position="2"/>
        <end position="83"/>
    </location>
</feature>
<dbReference type="PANTHER" id="PTHR43300:SF7">
    <property type="entry name" value="UDP-N-ACETYLBACILLOSAMINE N-ACETYLTRANSFERASE"/>
    <property type="match status" value="1"/>
</dbReference>
<dbReference type="EMBL" id="QRDY01000010">
    <property type="protein sequence ID" value="RED57580.1"/>
    <property type="molecule type" value="Genomic_DNA"/>
</dbReference>
<evidence type="ECO:0000313" key="4">
    <source>
        <dbReference type="EMBL" id="RED57580.1"/>
    </source>
</evidence>
<protein>
    <submittedName>
        <fullName evidence="4">Sugar O-acyltransferase (Sialic acid O-acetyltransferase NeuD family)</fullName>
    </submittedName>
</protein>
<organism evidence="4 5">
    <name type="scientific">Cohnella lupini</name>
    <dbReference type="NCBI Taxonomy" id="1294267"/>
    <lineage>
        <taxon>Bacteria</taxon>
        <taxon>Bacillati</taxon>
        <taxon>Bacillota</taxon>
        <taxon>Bacilli</taxon>
        <taxon>Bacillales</taxon>
        <taxon>Paenibacillaceae</taxon>
        <taxon>Cohnella</taxon>
    </lineage>
</organism>
<dbReference type="GO" id="GO:0016746">
    <property type="term" value="F:acyltransferase activity"/>
    <property type="evidence" value="ECO:0007669"/>
    <property type="project" value="UniProtKB-KW"/>
</dbReference>
<feature type="binding site" evidence="2">
    <location>
        <position position="71"/>
    </location>
    <ligand>
        <name>substrate</name>
    </ligand>
</feature>
<dbReference type="Gene3D" id="3.40.50.20">
    <property type="match status" value="1"/>
</dbReference>
<keyword evidence="5" id="KW-1185">Reference proteome</keyword>
<dbReference type="InterPro" id="IPR011004">
    <property type="entry name" value="Trimer_LpxA-like_sf"/>
</dbReference>
<reference evidence="4 5" key="1">
    <citation type="submission" date="2018-07" db="EMBL/GenBank/DDBJ databases">
        <title>Genomic Encyclopedia of Type Strains, Phase III (KMG-III): the genomes of soil and plant-associated and newly described type strains.</title>
        <authorList>
            <person name="Whitman W."/>
        </authorList>
    </citation>
    <scope>NUCLEOTIDE SEQUENCE [LARGE SCALE GENOMIC DNA]</scope>
    <source>
        <strain evidence="4 5">CECT 8236</strain>
    </source>
</reference>
<dbReference type="SUPFAM" id="SSF51161">
    <property type="entry name" value="Trimeric LpxA-like enzymes"/>
    <property type="match status" value="1"/>
</dbReference>
<evidence type="ECO:0000313" key="5">
    <source>
        <dbReference type="Proteomes" id="UP000256869"/>
    </source>
</evidence>
<dbReference type="NCBIfam" id="TIGR03570">
    <property type="entry name" value="NeuD_NnaD"/>
    <property type="match status" value="1"/>
</dbReference>
<keyword evidence="4" id="KW-0012">Acyltransferase</keyword>
<feature type="active site" description="Proton acceptor" evidence="1">
    <location>
        <position position="140"/>
    </location>
</feature>
<name>A0A3D9I7C9_9BACL</name>
<dbReference type="CDD" id="cd03360">
    <property type="entry name" value="LbH_AT_putative"/>
    <property type="match status" value="1"/>
</dbReference>
<dbReference type="Gene3D" id="2.160.10.10">
    <property type="entry name" value="Hexapeptide repeat proteins"/>
    <property type="match status" value="1"/>
</dbReference>
<feature type="site" description="Increases basicity of active site His" evidence="1">
    <location>
        <position position="141"/>
    </location>
</feature>
<evidence type="ECO:0000256" key="1">
    <source>
        <dbReference type="PIRSR" id="PIRSR620019-1"/>
    </source>
</evidence>
<evidence type="ECO:0000259" key="3">
    <source>
        <dbReference type="Pfam" id="PF17836"/>
    </source>
</evidence>
<accession>A0A3D9I7C9</accession>
<comment type="caution">
    <text evidence="4">The sequence shown here is derived from an EMBL/GenBank/DDBJ whole genome shotgun (WGS) entry which is preliminary data.</text>
</comment>
<dbReference type="PANTHER" id="PTHR43300">
    <property type="entry name" value="ACETYLTRANSFERASE"/>
    <property type="match status" value="1"/>
</dbReference>
<dbReference type="InterPro" id="IPR050179">
    <property type="entry name" value="Trans_hexapeptide_repeat"/>
</dbReference>
<dbReference type="InterPro" id="IPR001451">
    <property type="entry name" value="Hexapep"/>
</dbReference>
<feature type="binding site" evidence="2">
    <location>
        <position position="149"/>
    </location>
    <ligand>
        <name>acetyl-CoA</name>
        <dbReference type="ChEBI" id="CHEBI:57288"/>
    </ligand>
</feature>
<proteinExistence type="predicted"/>
<dbReference type="Pfam" id="PF00132">
    <property type="entry name" value="Hexapep"/>
    <property type="match status" value="1"/>
</dbReference>
<evidence type="ECO:0000256" key="2">
    <source>
        <dbReference type="PIRSR" id="PIRSR620019-2"/>
    </source>
</evidence>
<keyword evidence="4" id="KW-0808">Transferase</keyword>
<sequence>MNIVIWGATGQAKVIHECLLEGEHKIVALFDNNIDVPSPLDAPIYYGKKGFEEWIAKQDSNHGLGFIVAIGGDKGKDRVKIFEYLIDFGLSPITVIHSSAYVSSSAVIGDGAQILFNATVGVDCNIGRCTIINSGSIVEHDCNVGNGVHIAPGVRMAGCVEIKDYATIYTGATIIPRVKVGKYSIVGAGAVVTKDVPDNVVVVGSPARIIRKVGEWEW</sequence>
<dbReference type="InterPro" id="IPR020019">
    <property type="entry name" value="AcTrfase_PglD-like"/>
</dbReference>
<gene>
    <name evidence="4" type="ORF">DFP95_11053</name>
</gene>